<dbReference type="Proteomes" id="UP000467252">
    <property type="component" value="Chromosome"/>
</dbReference>
<gene>
    <name evidence="1" type="ORF">MPUL_00040</name>
</gene>
<dbReference type="EMBL" id="AP022599">
    <property type="protein sequence ID" value="BBY78846.1"/>
    <property type="molecule type" value="Genomic_DNA"/>
</dbReference>
<protein>
    <submittedName>
        <fullName evidence="1">Uncharacterized protein</fullName>
    </submittedName>
</protein>
<proteinExistence type="predicted"/>
<evidence type="ECO:0000313" key="1">
    <source>
        <dbReference type="EMBL" id="BBY78846.1"/>
    </source>
</evidence>
<reference evidence="1 2" key="1">
    <citation type="journal article" date="2019" name="Emerg. Microbes Infect.">
        <title>Comprehensive subspecies identification of 175 nontuberculous mycobacteria species based on 7547 genomic profiles.</title>
        <authorList>
            <person name="Matsumoto Y."/>
            <person name="Kinjo T."/>
            <person name="Motooka D."/>
            <person name="Nabeya D."/>
            <person name="Jung N."/>
            <person name="Uechi K."/>
            <person name="Horii T."/>
            <person name="Iida T."/>
            <person name="Fujita J."/>
            <person name="Nakamura S."/>
        </authorList>
    </citation>
    <scope>NUCLEOTIDE SEQUENCE [LARGE SCALE GENOMIC DNA]</scope>
    <source>
        <strain evidence="1 2">JCM 6370</strain>
    </source>
</reference>
<keyword evidence="2" id="KW-1185">Reference proteome</keyword>
<dbReference type="AlphaFoldDB" id="A0A7I7UFA4"/>
<organism evidence="1 2">
    <name type="scientific">Mycolicibacterium pulveris</name>
    <name type="common">Mycobacterium pulveris</name>
    <dbReference type="NCBI Taxonomy" id="36813"/>
    <lineage>
        <taxon>Bacteria</taxon>
        <taxon>Bacillati</taxon>
        <taxon>Actinomycetota</taxon>
        <taxon>Actinomycetes</taxon>
        <taxon>Mycobacteriales</taxon>
        <taxon>Mycobacteriaceae</taxon>
        <taxon>Mycolicibacterium</taxon>
    </lineage>
</organism>
<sequence length="72" mass="8244">MIRVHDTNTGRSAVIAGADDLPEAIRPWYPDALDEVYEVIDRLADNIRNVEPTHEECAYLGIEWEWADDDES</sequence>
<dbReference type="RefSeq" id="WP_163896477.1">
    <property type="nucleotide sequence ID" value="NZ_AP022599.1"/>
</dbReference>
<name>A0A7I7UFA4_MYCPV</name>
<accession>A0A7I7UFA4</accession>
<evidence type="ECO:0000313" key="2">
    <source>
        <dbReference type="Proteomes" id="UP000467252"/>
    </source>
</evidence>